<accession>A0A1D2N5U1</accession>
<name>A0A1D2N5U1_ORCCI</name>
<dbReference type="InterPro" id="IPR037175">
    <property type="entry name" value="KFase_sf"/>
</dbReference>
<dbReference type="Proteomes" id="UP000094527">
    <property type="component" value="Unassembled WGS sequence"/>
</dbReference>
<dbReference type="GO" id="GO:0019441">
    <property type="term" value="P:L-tryptophan catabolic process to kynurenine"/>
    <property type="evidence" value="ECO:0007669"/>
    <property type="project" value="InterPro"/>
</dbReference>
<dbReference type="EMBL" id="LJIJ01000195">
    <property type="protein sequence ID" value="ODN00638.1"/>
    <property type="molecule type" value="Genomic_DNA"/>
</dbReference>
<dbReference type="AlphaFoldDB" id="A0A1D2N5U1"/>
<evidence type="ECO:0000256" key="1">
    <source>
        <dbReference type="ARBA" id="ARBA00007865"/>
    </source>
</evidence>
<gene>
    <name evidence="2" type="ORF">Ocin01_06036</name>
</gene>
<sequence>MQDVSGFNHTDAGVPYWLAMFSFCMGEHGGTHVDAPYHFNPLGWKLSEIPVERLTDVPAAV</sequence>
<dbReference type="Pfam" id="PF04199">
    <property type="entry name" value="Cyclase"/>
    <property type="match status" value="1"/>
</dbReference>
<dbReference type="SUPFAM" id="SSF102198">
    <property type="entry name" value="Putative cyclase"/>
    <property type="match status" value="1"/>
</dbReference>
<dbReference type="GO" id="GO:0004061">
    <property type="term" value="F:arylformamidase activity"/>
    <property type="evidence" value="ECO:0007669"/>
    <property type="project" value="InterPro"/>
</dbReference>
<keyword evidence="3" id="KW-1185">Reference proteome</keyword>
<comment type="similarity">
    <text evidence="1">Belongs to the Cyclase 1 superfamily.</text>
</comment>
<evidence type="ECO:0000313" key="2">
    <source>
        <dbReference type="EMBL" id="ODN00638.1"/>
    </source>
</evidence>
<dbReference type="InterPro" id="IPR007325">
    <property type="entry name" value="KFase/CYL"/>
</dbReference>
<organism evidence="2 3">
    <name type="scientific">Orchesella cincta</name>
    <name type="common">Springtail</name>
    <name type="synonym">Podura cincta</name>
    <dbReference type="NCBI Taxonomy" id="48709"/>
    <lineage>
        <taxon>Eukaryota</taxon>
        <taxon>Metazoa</taxon>
        <taxon>Ecdysozoa</taxon>
        <taxon>Arthropoda</taxon>
        <taxon>Hexapoda</taxon>
        <taxon>Collembola</taxon>
        <taxon>Entomobryomorpha</taxon>
        <taxon>Entomobryoidea</taxon>
        <taxon>Orchesellidae</taxon>
        <taxon>Orchesellinae</taxon>
        <taxon>Orchesella</taxon>
    </lineage>
</organism>
<reference evidence="2 3" key="1">
    <citation type="journal article" date="2016" name="Genome Biol. Evol.">
        <title>Gene Family Evolution Reflects Adaptation to Soil Environmental Stressors in the Genome of the Collembolan Orchesella cincta.</title>
        <authorList>
            <person name="Faddeeva-Vakhrusheva A."/>
            <person name="Derks M.F."/>
            <person name="Anvar S.Y."/>
            <person name="Agamennone V."/>
            <person name="Suring W."/>
            <person name="Smit S."/>
            <person name="van Straalen N.M."/>
            <person name="Roelofs D."/>
        </authorList>
    </citation>
    <scope>NUCLEOTIDE SEQUENCE [LARGE SCALE GENOMIC DNA]</scope>
    <source>
        <tissue evidence="2">Mixed pool</tissue>
    </source>
</reference>
<protein>
    <submittedName>
        <fullName evidence="2">Kynurenine formamidase</fullName>
    </submittedName>
</protein>
<comment type="caution">
    <text evidence="2">The sequence shown here is derived from an EMBL/GenBank/DDBJ whole genome shotgun (WGS) entry which is preliminary data.</text>
</comment>
<dbReference type="OrthoDB" id="7108654at2759"/>
<evidence type="ECO:0000313" key="3">
    <source>
        <dbReference type="Proteomes" id="UP000094527"/>
    </source>
</evidence>
<proteinExistence type="inferred from homology"/>
<dbReference type="Gene3D" id="3.50.30.50">
    <property type="entry name" value="Putative cyclase"/>
    <property type="match status" value="1"/>
</dbReference>